<dbReference type="EnsemblMetazoa" id="G3086.1">
    <property type="protein sequence ID" value="G3086.1:cds"/>
    <property type="gene ID" value="G3086"/>
</dbReference>
<dbReference type="PROSITE" id="PS01186">
    <property type="entry name" value="EGF_2"/>
    <property type="match status" value="1"/>
</dbReference>
<feature type="disulfide bond" evidence="1">
    <location>
        <begin position="171"/>
        <end position="180"/>
    </location>
</feature>
<name>A0A8W8M3Z3_MAGGI</name>
<dbReference type="SUPFAM" id="SSF57196">
    <property type="entry name" value="EGF/Laminin"/>
    <property type="match status" value="2"/>
</dbReference>
<evidence type="ECO:0000313" key="4">
    <source>
        <dbReference type="Proteomes" id="UP000005408"/>
    </source>
</evidence>
<keyword evidence="4" id="KW-1185">Reference proteome</keyword>
<dbReference type="AlphaFoldDB" id="A0A8W8M3Z3"/>
<reference evidence="3" key="1">
    <citation type="submission" date="2022-08" db="UniProtKB">
        <authorList>
            <consortium name="EnsemblMetazoa"/>
        </authorList>
    </citation>
    <scope>IDENTIFICATION</scope>
    <source>
        <strain evidence="3">05x7-T-G4-1.051#20</strain>
    </source>
</reference>
<dbReference type="InterPro" id="IPR051830">
    <property type="entry name" value="NOTCH_homolog"/>
</dbReference>
<dbReference type="SMART" id="SM00181">
    <property type="entry name" value="EGF"/>
    <property type="match status" value="5"/>
</dbReference>
<dbReference type="PROSITE" id="PS50026">
    <property type="entry name" value="EGF_3"/>
    <property type="match status" value="2"/>
</dbReference>
<keyword evidence="1" id="KW-1015">Disulfide bond</keyword>
<dbReference type="InterPro" id="IPR000742">
    <property type="entry name" value="EGF"/>
</dbReference>
<dbReference type="PANTHER" id="PTHR24033:SF224">
    <property type="entry name" value="C-TYPE LECTIN"/>
    <property type="match status" value="1"/>
</dbReference>
<feature type="domain" description="EGF-like" evidence="2">
    <location>
        <begin position="293"/>
        <end position="328"/>
    </location>
</feature>
<feature type="disulfide bond" evidence="1">
    <location>
        <begin position="318"/>
        <end position="327"/>
    </location>
</feature>
<accession>A0A8W8M3Z3</accession>
<dbReference type="Proteomes" id="UP000005408">
    <property type="component" value="Unassembled WGS sequence"/>
</dbReference>
<feature type="domain" description="EGF-like" evidence="2">
    <location>
        <begin position="150"/>
        <end position="181"/>
    </location>
</feature>
<keyword evidence="1" id="KW-0245">EGF-like domain</keyword>
<evidence type="ECO:0000313" key="3">
    <source>
        <dbReference type="EnsemblMetazoa" id="G3086.1:cds"/>
    </source>
</evidence>
<feature type="disulfide bond" evidence="1">
    <location>
        <begin position="296"/>
        <end position="306"/>
    </location>
</feature>
<evidence type="ECO:0000259" key="2">
    <source>
        <dbReference type="PROSITE" id="PS50026"/>
    </source>
</evidence>
<organism evidence="3 4">
    <name type="scientific">Magallana gigas</name>
    <name type="common">Pacific oyster</name>
    <name type="synonym">Crassostrea gigas</name>
    <dbReference type="NCBI Taxonomy" id="29159"/>
    <lineage>
        <taxon>Eukaryota</taxon>
        <taxon>Metazoa</taxon>
        <taxon>Spiralia</taxon>
        <taxon>Lophotrochozoa</taxon>
        <taxon>Mollusca</taxon>
        <taxon>Bivalvia</taxon>
        <taxon>Autobranchia</taxon>
        <taxon>Pteriomorphia</taxon>
        <taxon>Ostreida</taxon>
        <taxon>Ostreoidea</taxon>
        <taxon>Ostreidae</taxon>
        <taxon>Magallana</taxon>
    </lineage>
</organism>
<proteinExistence type="predicted"/>
<dbReference type="PANTHER" id="PTHR24033">
    <property type="entry name" value="EGF-LIKE DOMAIN-CONTAINING PROTEIN"/>
    <property type="match status" value="1"/>
</dbReference>
<dbReference type="Gene3D" id="2.10.25.10">
    <property type="entry name" value="Laminin"/>
    <property type="match status" value="2"/>
</dbReference>
<comment type="caution">
    <text evidence="1">Lacks conserved residue(s) required for the propagation of feature annotation.</text>
</comment>
<evidence type="ECO:0000256" key="1">
    <source>
        <dbReference type="PROSITE-ProRule" id="PRU00076"/>
    </source>
</evidence>
<sequence length="336" mass="37473">MCSCVPVIGTQNYSTWETTTVVAQNTKCLNFCMFHTCNHGQCLQHPTSCKTWCECPDGFSGAQCDIQEQTTPTSPESIILTSDNLQSATQTATRGNIGKIFAESANFDVSQTIEKFEIFNNLEECTLRCNEGVCTSNDSSFRCIPKNCPNGFACQNGICEYKNNRGFRCVCEDGWVGDFCDSKCRLNCGKYGKCILNNGIESCVCDLDHSGKLCQKEISRNTTLPLEKSYQHFNACKSECDDLCIPLKQYYYCMPRKKNCPQGFPCLHYCDFGNDGRSVRCICEPGWIGDMCSRKCSMECGNHGICHVDDAGIEMCLCKINYTGLHCQQSISSNLK</sequence>
<dbReference type="PROSITE" id="PS00022">
    <property type="entry name" value="EGF_1"/>
    <property type="match status" value="2"/>
</dbReference>
<protein>
    <recommendedName>
        <fullName evidence="2">EGF-like domain-containing protein</fullName>
    </recommendedName>
</protein>